<gene>
    <name evidence="1" type="ORF">CCMSSC00406_0008445</name>
</gene>
<organism evidence="1 2">
    <name type="scientific">Pleurotus cornucopiae</name>
    <name type="common">Cornucopia mushroom</name>
    <dbReference type="NCBI Taxonomy" id="5321"/>
    <lineage>
        <taxon>Eukaryota</taxon>
        <taxon>Fungi</taxon>
        <taxon>Dikarya</taxon>
        <taxon>Basidiomycota</taxon>
        <taxon>Agaricomycotina</taxon>
        <taxon>Agaricomycetes</taxon>
        <taxon>Agaricomycetidae</taxon>
        <taxon>Agaricales</taxon>
        <taxon>Pleurotineae</taxon>
        <taxon>Pleurotaceae</taxon>
        <taxon>Pleurotus</taxon>
    </lineage>
</organism>
<evidence type="ECO:0000313" key="1">
    <source>
        <dbReference type="EMBL" id="KAG9226745.1"/>
    </source>
</evidence>
<dbReference type="EMBL" id="WQMT02000002">
    <property type="protein sequence ID" value="KAG9226745.1"/>
    <property type="molecule type" value="Genomic_DNA"/>
</dbReference>
<dbReference type="Proteomes" id="UP000824881">
    <property type="component" value="Unassembled WGS sequence"/>
</dbReference>
<keyword evidence="2" id="KW-1185">Reference proteome</keyword>
<accession>A0ACB7J979</accession>
<reference evidence="1 2" key="1">
    <citation type="journal article" date="2021" name="Appl. Environ. Microbiol.">
        <title>Genetic linkage and physical mapping for an oyster mushroom Pleurotus cornucopiae and QTL analysis for the trait cap color.</title>
        <authorList>
            <person name="Zhang Y."/>
            <person name="Gao W."/>
            <person name="Sonnenberg A."/>
            <person name="Chen Q."/>
            <person name="Zhang J."/>
            <person name="Huang C."/>
        </authorList>
    </citation>
    <scope>NUCLEOTIDE SEQUENCE [LARGE SCALE GENOMIC DNA]</scope>
    <source>
        <strain evidence="1">CCMSSC00406</strain>
    </source>
</reference>
<name>A0ACB7J979_PLECO</name>
<proteinExistence type="predicted"/>
<evidence type="ECO:0000313" key="2">
    <source>
        <dbReference type="Proteomes" id="UP000824881"/>
    </source>
</evidence>
<protein>
    <submittedName>
        <fullName evidence="1">Uncharacterized protein</fullName>
    </submittedName>
</protein>
<sequence length="405" mass="42075">MGRTQSPSFYVSFSFNLQASTLIILPFSGMPSFLALALGALPAVFAATFDVSVGAGGQLAYDPPFVNAAPGDVVNFVFHPKNHTVTQSSFDTPCVALDGGKRSGFMPVAAETDGLPTFQFQVVDTTPAWFYCGQTGHCGQGMVFAVNPPAEPSPRSFTAFRNLAIATNGTASSSAAASSTASSSAATDAYVTPPAPHFETVTVTVTLPSSTYTTVYNSYDGTPPPTPAPQPQDHKITVGADGQLVYSPANIQAAIGDTVTFEFRPKNHTVTQSNFNNPCQPLFDTTGKVGFSSGFMPVSPDATQFPTFQIKINDTAPIWGYCGQTGHCGSGMVFAINAVESGPNNFVAFQGLAKRINGTSSSSSSAPAPTSSANQNNQNSAASARAGFGYASSLVLAMVALVSLW</sequence>
<comment type="caution">
    <text evidence="1">The sequence shown here is derived from an EMBL/GenBank/DDBJ whole genome shotgun (WGS) entry which is preliminary data.</text>
</comment>